<name>A0A553WBH8_9SPHN</name>
<organism evidence="3 4">
    <name type="scientific">Sphingorhabdus contaminans</name>
    <dbReference type="NCBI Taxonomy" id="1343899"/>
    <lineage>
        <taxon>Bacteria</taxon>
        <taxon>Pseudomonadati</taxon>
        <taxon>Pseudomonadota</taxon>
        <taxon>Alphaproteobacteria</taxon>
        <taxon>Sphingomonadales</taxon>
        <taxon>Sphingomonadaceae</taxon>
        <taxon>Sphingorhabdus</taxon>
    </lineage>
</organism>
<dbReference type="Pfam" id="PF02540">
    <property type="entry name" value="NAD_synthase"/>
    <property type="match status" value="1"/>
</dbReference>
<dbReference type="OrthoDB" id="9765475at2"/>
<dbReference type="InterPro" id="IPR022310">
    <property type="entry name" value="NAD/GMP_synthase"/>
</dbReference>
<accession>A0A553WBH8</accession>
<evidence type="ECO:0000256" key="1">
    <source>
        <dbReference type="ARBA" id="ARBA00022598"/>
    </source>
</evidence>
<dbReference type="EMBL" id="VKKU01000002">
    <property type="protein sequence ID" value="TSB02037.1"/>
    <property type="molecule type" value="Genomic_DNA"/>
</dbReference>
<dbReference type="InterPro" id="IPR014729">
    <property type="entry name" value="Rossmann-like_a/b/a_fold"/>
</dbReference>
<dbReference type="NCBIfam" id="TIGR03573">
    <property type="entry name" value="WbuX"/>
    <property type="match status" value="1"/>
</dbReference>
<keyword evidence="1" id="KW-0436">Ligase</keyword>
<dbReference type="PANTHER" id="PTHR43169:SF3">
    <property type="entry name" value="ATPASE, PP-LOOP SUPERFAMILY-RELATED"/>
    <property type="match status" value="1"/>
</dbReference>
<keyword evidence="4" id="KW-1185">Reference proteome</keyword>
<dbReference type="InterPro" id="IPR020022">
    <property type="entry name" value="N-acetyl_sugar_amidoTrfase"/>
</dbReference>
<reference evidence="3 4" key="1">
    <citation type="submission" date="2019-07" db="EMBL/GenBank/DDBJ databases">
        <authorList>
            <person name="Park M."/>
        </authorList>
    </citation>
    <scope>NUCLEOTIDE SEQUENCE [LARGE SCALE GENOMIC DNA]</scope>
    <source>
        <strain evidence="3 4">KCTC32445</strain>
    </source>
</reference>
<dbReference type="AlphaFoldDB" id="A0A553WBH8"/>
<comment type="caution">
    <text evidence="3">The sequence shown here is derived from an EMBL/GenBank/DDBJ whole genome shotgun (WGS) entry which is preliminary data.</text>
</comment>
<evidence type="ECO:0000313" key="3">
    <source>
        <dbReference type="EMBL" id="TSB02037.1"/>
    </source>
</evidence>
<dbReference type="Proteomes" id="UP000320160">
    <property type="component" value="Unassembled WGS sequence"/>
</dbReference>
<feature type="domain" description="NAD/GMP synthase" evidence="2">
    <location>
        <begin position="51"/>
        <end position="179"/>
    </location>
</feature>
<dbReference type="SUPFAM" id="SSF52402">
    <property type="entry name" value="Adenine nucleotide alpha hydrolases-like"/>
    <property type="match status" value="1"/>
</dbReference>
<dbReference type="GO" id="GO:0016874">
    <property type="term" value="F:ligase activity"/>
    <property type="evidence" value="ECO:0007669"/>
    <property type="project" value="UniProtKB-KW"/>
</dbReference>
<proteinExistence type="predicted"/>
<dbReference type="PANTHER" id="PTHR43169">
    <property type="entry name" value="EXSB FAMILY PROTEIN"/>
    <property type="match status" value="1"/>
</dbReference>
<gene>
    <name evidence="3" type="ORF">FOM92_12935</name>
</gene>
<evidence type="ECO:0000259" key="2">
    <source>
        <dbReference type="Pfam" id="PF02540"/>
    </source>
</evidence>
<dbReference type="Gene3D" id="3.40.50.620">
    <property type="entry name" value="HUPs"/>
    <property type="match status" value="1"/>
</dbReference>
<keyword evidence="3" id="KW-0808">Transferase</keyword>
<dbReference type="InterPro" id="IPR052188">
    <property type="entry name" value="Ni-pincer_cofactor_biosynth"/>
</dbReference>
<evidence type="ECO:0000313" key="4">
    <source>
        <dbReference type="Proteomes" id="UP000320160"/>
    </source>
</evidence>
<dbReference type="GO" id="GO:0016740">
    <property type="term" value="F:transferase activity"/>
    <property type="evidence" value="ECO:0007669"/>
    <property type="project" value="UniProtKB-KW"/>
</dbReference>
<protein>
    <submittedName>
        <fullName evidence="3">N-acetyl sugar amidotransferase</fullName>
    </submittedName>
</protein>
<sequence>MNQICTRCVMDETAVPIEFDDQGICNYCKEHEFKVSLIPAGKPDAAEQLAAVVRKIKSKSHGEYDCIVGLSGGVDSSYVAYQAVKLGLKPLAVHFDNGWNSELAVQNIENIVKKLDLDLMTYVIDWQEFRDIQRSFFKADVIDIEMVTDHAIFAAMFKIAREQKIKYILSGTNAATESIMPKSWQHFKFDLRNLKSIHNRYGEIKIRNYPTISIWKMAWLKFSGQVQSVAILNYFNYSKKEAMEVLSRELSWKYYGGKHYESIFTKFYQSYILPEKFKVDKRKIHFSDLIMNNEETRIAALDELKYPAYQSDELDVDKNYVIKKLGFSQKEFNEYMYRKPCSHYNYPSYAKIGNYLVEYYKKLRYR</sequence>
<dbReference type="GO" id="GO:0006163">
    <property type="term" value="P:purine nucleotide metabolic process"/>
    <property type="evidence" value="ECO:0007669"/>
    <property type="project" value="UniProtKB-ARBA"/>
</dbReference>
<dbReference type="RefSeq" id="WP_143777257.1">
    <property type="nucleotide sequence ID" value="NZ_VKKU01000002.1"/>
</dbReference>